<organism evidence="2 3">
    <name type="scientific">Rhynocoris fuscipes</name>
    <dbReference type="NCBI Taxonomy" id="488301"/>
    <lineage>
        <taxon>Eukaryota</taxon>
        <taxon>Metazoa</taxon>
        <taxon>Ecdysozoa</taxon>
        <taxon>Arthropoda</taxon>
        <taxon>Hexapoda</taxon>
        <taxon>Insecta</taxon>
        <taxon>Pterygota</taxon>
        <taxon>Neoptera</taxon>
        <taxon>Paraneoptera</taxon>
        <taxon>Hemiptera</taxon>
        <taxon>Heteroptera</taxon>
        <taxon>Panheteroptera</taxon>
        <taxon>Cimicomorpha</taxon>
        <taxon>Reduviidae</taxon>
        <taxon>Harpactorinae</taxon>
        <taxon>Harpactorini</taxon>
        <taxon>Rhynocoris</taxon>
    </lineage>
</organism>
<dbReference type="EMBL" id="JAPXFL010000005">
    <property type="protein sequence ID" value="KAK9506142.1"/>
    <property type="molecule type" value="Genomic_DNA"/>
</dbReference>
<name>A0AAW1DB15_9HEMI</name>
<feature type="chain" id="PRO_5043609528" description="Secreted protein" evidence="1">
    <location>
        <begin position="19"/>
        <end position="64"/>
    </location>
</feature>
<keyword evidence="1" id="KW-0732">Signal</keyword>
<accession>A0AAW1DB15</accession>
<evidence type="ECO:0000313" key="3">
    <source>
        <dbReference type="Proteomes" id="UP001461498"/>
    </source>
</evidence>
<sequence length="64" mass="7425">MRLFTFLYVYFSKLLSLATNNENYRKFHKVICNGQTATFSSKSFRFLIANCFCDGVNEITLLPS</sequence>
<protein>
    <recommendedName>
        <fullName evidence="4">Secreted protein</fullName>
    </recommendedName>
</protein>
<keyword evidence="3" id="KW-1185">Reference proteome</keyword>
<dbReference type="Proteomes" id="UP001461498">
    <property type="component" value="Unassembled WGS sequence"/>
</dbReference>
<feature type="signal peptide" evidence="1">
    <location>
        <begin position="1"/>
        <end position="18"/>
    </location>
</feature>
<gene>
    <name evidence="2" type="ORF">O3M35_008130</name>
</gene>
<dbReference type="AlphaFoldDB" id="A0AAW1DB15"/>
<evidence type="ECO:0000313" key="2">
    <source>
        <dbReference type="EMBL" id="KAK9506142.1"/>
    </source>
</evidence>
<evidence type="ECO:0008006" key="4">
    <source>
        <dbReference type="Google" id="ProtNLM"/>
    </source>
</evidence>
<evidence type="ECO:0000256" key="1">
    <source>
        <dbReference type="SAM" id="SignalP"/>
    </source>
</evidence>
<reference evidence="2 3" key="1">
    <citation type="submission" date="2022-12" db="EMBL/GenBank/DDBJ databases">
        <title>Chromosome-level genome assembly of true bugs.</title>
        <authorList>
            <person name="Ma L."/>
            <person name="Li H."/>
        </authorList>
    </citation>
    <scope>NUCLEOTIDE SEQUENCE [LARGE SCALE GENOMIC DNA]</scope>
    <source>
        <strain evidence="2">Lab_2022b</strain>
    </source>
</reference>
<comment type="caution">
    <text evidence="2">The sequence shown here is derived from an EMBL/GenBank/DDBJ whole genome shotgun (WGS) entry which is preliminary data.</text>
</comment>
<proteinExistence type="predicted"/>